<accession>A0A1M2VTM6</accession>
<keyword evidence="3" id="KW-0378">Hydrolase</keyword>
<evidence type="ECO:0000256" key="8">
    <source>
        <dbReference type="SAM" id="Phobius"/>
    </source>
</evidence>
<feature type="transmembrane region" description="Helical" evidence="8">
    <location>
        <begin position="222"/>
        <end position="244"/>
    </location>
</feature>
<name>A0A1M2VTM6_TRAPU</name>
<feature type="transmembrane region" description="Helical" evidence="8">
    <location>
        <begin position="91"/>
        <end position="109"/>
    </location>
</feature>
<dbReference type="InterPro" id="IPR019388">
    <property type="entry name" value="FIT"/>
</dbReference>
<keyword evidence="2 8" id="KW-0812">Transmembrane</keyword>
<evidence type="ECO:0000256" key="1">
    <source>
        <dbReference type="ARBA" id="ARBA00004477"/>
    </source>
</evidence>
<evidence type="ECO:0000256" key="7">
    <source>
        <dbReference type="ARBA" id="ARBA00023136"/>
    </source>
</evidence>
<evidence type="ECO:0000256" key="4">
    <source>
        <dbReference type="ARBA" id="ARBA00022824"/>
    </source>
</evidence>
<evidence type="ECO:0000256" key="5">
    <source>
        <dbReference type="ARBA" id="ARBA00022989"/>
    </source>
</evidence>
<dbReference type="GO" id="GO:0034389">
    <property type="term" value="P:lipid droplet organization"/>
    <property type="evidence" value="ECO:0007669"/>
    <property type="project" value="TreeGrafter"/>
</dbReference>
<dbReference type="PANTHER" id="PTHR23129:SF0">
    <property type="entry name" value="ACYL-COENZYME A DIPHOSPHATASE FITM2"/>
    <property type="match status" value="1"/>
</dbReference>
<comment type="subcellular location">
    <subcellularLocation>
        <location evidence="1">Endoplasmic reticulum membrane</location>
        <topology evidence="1">Multi-pass membrane protein</topology>
    </subcellularLocation>
</comment>
<keyword evidence="4" id="KW-0256">Endoplasmic reticulum</keyword>
<dbReference type="AlphaFoldDB" id="A0A1M2VTM6"/>
<keyword evidence="5 8" id="KW-1133">Transmembrane helix</keyword>
<dbReference type="PANTHER" id="PTHR23129">
    <property type="entry name" value="ACYL-COENZYME A DIPHOSPHATASE FITM2"/>
    <property type="match status" value="1"/>
</dbReference>
<dbReference type="OMA" id="FTSWFFG"/>
<dbReference type="GO" id="GO:0019915">
    <property type="term" value="P:lipid storage"/>
    <property type="evidence" value="ECO:0007669"/>
    <property type="project" value="InterPro"/>
</dbReference>
<gene>
    <name evidence="9" type="ORF">TRAPUB_12525</name>
</gene>
<evidence type="ECO:0000313" key="9">
    <source>
        <dbReference type="EMBL" id="OJT10963.1"/>
    </source>
</evidence>
<dbReference type="Proteomes" id="UP000184267">
    <property type="component" value="Unassembled WGS sequence"/>
</dbReference>
<feature type="transmembrane region" description="Helical" evidence="8">
    <location>
        <begin position="65"/>
        <end position="84"/>
    </location>
</feature>
<keyword evidence="10" id="KW-1185">Reference proteome</keyword>
<evidence type="ECO:0000313" key="10">
    <source>
        <dbReference type="Proteomes" id="UP000184267"/>
    </source>
</evidence>
<reference evidence="9 10" key="1">
    <citation type="submission" date="2016-10" db="EMBL/GenBank/DDBJ databases">
        <title>Genome sequence of the basidiomycete white-rot fungus Trametes pubescens.</title>
        <authorList>
            <person name="Makela M.R."/>
            <person name="Granchi Z."/>
            <person name="Peng M."/>
            <person name="De Vries R.P."/>
            <person name="Grigoriev I."/>
            <person name="Riley R."/>
            <person name="Hilden K."/>
        </authorList>
    </citation>
    <scope>NUCLEOTIDE SEQUENCE [LARGE SCALE GENOMIC DNA]</scope>
    <source>
        <strain evidence="9 10">FBCC735</strain>
    </source>
</reference>
<evidence type="ECO:0000256" key="6">
    <source>
        <dbReference type="ARBA" id="ARBA00023098"/>
    </source>
</evidence>
<sequence length="290" mass="31868">MPDPRTVALVALTSVVLFGTLYSVGYDTYLDTSNPLITAQPHHLHQTDYFASKKNPLNVYFTKKLWLWITAAFLFHFSTSPSAIRTKARFSQYLIATAVWLAFTSWFFGPPVFDRLTASTGGECVLHLPSGAVLSVPADYCYTRGPISPATHPALFPASLLLPDGRWAGVARLRKGHDVSGHVFMLTMAALFLVDQLRLSFISAPAGRPSDSQWSPAHRWSVVFGGVVTLLSTFAVYTTSVYFHTPFEKFTGYILGVAAFALTQLPHYLSVQTAIVAKENLARVSEKASS</sequence>
<feature type="transmembrane region" description="Helical" evidence="8">
    <location>
        <begin position="183"/>
        <end position="201"/>
    </location>
</feature>
<feature type="transmembrane region" description="Helical" evidence="8">
    <location>
        <begin position="250"/>
        <end position="269"/>
    </location>
</feature>
<dbReference type="EMBL" id="MNAD01000704">
    <property type="protein sequence ID" value="OJT10963.1"/>
    <property type="molecule type" value="Genomic_DNA"/>
</dbReference>
<keyword evidence="6" id="KW-0443">Lipid metabolism</keyword>
<dbReference type="GO" id="GO:0010945">
    <property type="term" value="F:coenzyme A diphosphatase activity"/>
    <property type="evidence" value="ECO:0007669"/>
    <property type="project" value="InterPro"/>
</dbReference>
<protein>
    <submittedName>
        <fullName evidence="9">FIT family protein scs3</fullName>
    </submittedName>
</protein>
<evidence type="ECO:0000256" key="3">
    <source>
        <dbReference type="ARBA" id="ARBA00022801"/>
    </source>
</evidence>
<comment type="caution">
    <text evidence="9">The sequence shown here is derived from an EMBL/GenBank/DDBJ whole genome shotgun (WGS) entry which is preliminary data.</text>
</comment>
<dbReference type="GO" id="GO:0005789">
    <property type="term" value="C:endoplasmic reticulum membrane"/>
    <property type="evidence" value="ECO:0007669"/>
    <property type="project" value="UniProtKB-SubCell"/>
</dbReference>
<organism evidence="9 10">
    <name type="scientific">Trametes pubescens</name>
    <name type="common">White-rot fungus</name>
    <dbReference type="NCBI Taxonomy" id="154538"/>
    <lineage>
        <taxon>Eukaryota</taxon>
        <taxon>Fungi</taxon>
        <taxon>Dikarya</taxon>
        <taxon>Basidiomycota</taxon>
        <taxon>Agaricomycotina</taxon>
        <taxon>Agaricomycetes</taxon>
        <taxon>Polyporales</taxon>
        <taxon>Polyporaceae</taxon>
        <taxon>Trametes</taxon>
    </lineage>
</organism>
<dbReference type="GO" id="GO:0008654">
    <property type="term" value="P:phospholipid biosynthetic process"/>
    <property type="evidence" value="ECO:0007669"/>
    <property type="project" value="TreeGrafter"/>
</dbReference>
<dbReference type="OrthoDB" id="5579088at2759"/>
<dbReference type="Pfam" id="PF10261">
    <property type="entry name" value="FIT"/>
    <property type="match status" value="2"/>
</dbReference>
<dbReference type="STRING" id="154538.A0A1M2VTM6"/>
<evidence type="ECO:0000256" key="2">
    <source>
        <dbReference type="ARBA" id="ARBA00022692"/>
    </source>
</evidence>
<keyword evidence="7 8" id="KW-0472">Membrane</keyword>
<proteinExistence type="predicted"/>